<dbReference type="EMBL" id="JAAJBT010000005">
    <property type="protein sequence ID" value="NHM02221.1"/>
    <property type="molecule type" value="Genomic_DNA"/>
</dbReference>
<dbReference type="NCBIfam" id="NF038133">
    <property type="entry name" value="choice_anch_L"/>
    <property type="match status" value="1"/>
</dbReference>
<proteinExistence type="predicted"/>
<feature type="chain" id="PRO_5047189656" description="Ig-like domain-containing protein" evidence="1">
    <location>
        <begin position="19"/>
        <end position="1036"/>
    </location>
</feature>
<feature type="non-terminal residue" evidence="2">
    <location>
        <position position="1036"/>
    </location>
</feature>
<organism evidence="2 3">
    <name type="scientific">Flavobacterium difficile</name>
    <dbReference type="NCBI Taxonomy" id="2709659"/>
    <lineage>
        <taxon>Bacteria</taxon>
        <taxon>Pseudomonadati</taxon>
        <taxon>Bacteroidota</taxon>
        <taxon>Flavobacteriia</taxon>
        <taxon>Flavobacteriales</taxon>
        <taxon>Flavobacteriaceae</taxon>
        <taxon>Flavobacterium</taxon>
    </lineage>
</organism>
<evidence type="ECO:0000313" key="2">
    <source>
        <dbReference type="EMBL" id="NHM02221.1"/>
    </source>
</evidence>
<dbReference type="Proteomes" id="UP000800984">
    <property type="component" value="Unassembled WGS sequence"/>
</dbReference>
<protein>
    <recommendedName>
        <fullName evidence="4">Ig-like domain-containing protein</fullName>
    </recommendedName>
</protein>
<keyword evidence="3" id="KW-1185">Reference proteome</keyword>
<feature type="signal peptide" evidence="1">
    <location>
        <begin position="1"/>
        <end position="18"/>
    </location>
</feature>
<gene>
    <name evidence="2" type="ORF">G4D72_08890</name>
</gene>
<evidence type="ECO:0008006" key="4">
    <source>
        <dbReference type="Google" id="ProtNLM"/>
    </source>
</evidence>
<evidence type="ECO:0000313" key="3">
    <source>
        <dbReference type="Proteomes" id="UP000800984"/>
    </source>
</evidence>
<dbReference type="RefSeq" id="WP_166077332.1">
    <property type="nucleotide sequence ID" value="NZ_JAAJBT010000005.1"/>
</dbReference>
<dbReference type="InterPro" id="IPR049804">
    <property type="entry name" value="Choice_anch_L"/>
</dbReference>
<comment type="caution">
    <text evidence="2">The sequence shown here is derived from an EMBL/GenBank/DDBJ whole genome shotgun (WGS) entry which is preliminary data.</text>
</comment>
<evidence type="ECO:0000256" key="1">
    <source>
        <dbReference type="SAM" id="SignalP"/>
    </source>
</evidence>
<sequence length="1036" mass="109618">MKKIVFFCFLLSTLLTNAQLNVNNTLFSPADLILSKLIGDGISVSNVKYNGSVPNALITNNQLGFYTTGVTPTNLGLSSGLLMTNGSATGAIGPNSVGGSTTASNFPVNGDPDLAMIASLSINNICILEFDFIPVGPEVKFEYVFASEEYPEFVGTSFNDVFGFFLSGPGITGPYSNGAKNIALLPNSTTAISINNVNPGLNSSYYVSNPAGGFIQYDGFTTVLTARSEVQCGQTYHIKLALADVGDSAYDSAVFFKEDSFSVPNLNLGGDMVGPSKACCGDKLSFSTPFNLTDYPGAVHEWYFENVLVFTSSTSNQFIFDNPSCTNGTLKVVVKPYPTQACTFDDEIVIQYQYGPTLNTPPPLTLCSDTPATATGQFNLNMQINNIIPSYNADYEELGFYTTRDDAYNNVNAIPVASWSAYNGTENQSIFLGVSNIILTGNVCRSVMEFKLKFVNCDDVDCSLNPSSAVFNLTNRKPIILNGFDPTKYSISFHQSMANAVAGILPITPENAYSLTTNPEEIYVRYWENAVPVNRQFTQFTLLANQANFAGNDGNLVFCKDDTITFNLFDYISGEQAGGTWSVVSGSGANLNLAAGTIASNNSPANYVLEYRVDASSSCPADISTLNVTINPVCGVQTPPDLILCDDSSNNGIEIFDLSVQNTTILGSLSSADYTISYHDDSTDVLSGASPISPITAYPNTSNPQTIYIRVIKNSDGSVFDTSKTFQLLVKPQPVVSNFTGTTTICFGSSTGLVFSGTPNTTIIYTDGTTNQSVAIGSTGSETVLVSPNFTTTYSLISIASNSTPICTSPASGSVTVTVNQLPLLSSTPLNGEACFGEQWTQNFFGTPNATITLTDGTNTYNVVLDATGTQTWVSPALTVNTTFTLINIASATIPVCNQSLTVPFTISLVPLATASAIGNTTCINTSGQLNFTGSPFSTVSFTDGTTAYTQLLDSSGVGVWNSPILASNTTYTLTYVTSGSPNVVCDNTLSSTATITVNPNNTVSPASSSPVLCVNTNLPIITHTTTGATGIGTPT</sequence>
<name>A0ABX0I9V5_9FLAO</name>
<accession>A0ABX0I9V5</accession>
<keyword evidence="1" id="KW-0732">Signal</keyword>
<reference evidence="2 3" key="1">
    <citation type="submission" date="2020-02" db="EMBL/GenBank/DDBJ databases">
        <authorList>
            <person name="Chen W.-M."/>
        </authorList>
    </citation>
    <scope>NUCLEOTIDE SEQUENCE [LARGE SCALE GENOMIC DNA]</scope>
    <source>
        <strain evidence="2 3">KDG-16</strain>
    </source>
</reference>